<accession>A0A0F3HSW4</accession>
<proteinExistence type="predicted"/>
<dbReference type="AlphaFoldDB" id="A0A0F3HSW4"/>
<evidence type="ECO:0000313" key="1">
    <source>
        <dbReference type="EMBL" id="KJU96073.1"/>
    </source>
</evidence>
<comment type="caution">
    <text evidence="1">The sequence shown here is derived from an EMBL/GenBank/DDBJ whole genome shotgun (WGS) entry which is preliminary data.</text>
</comment>
<reference evidence="1 2" key="1">
    <citation type="submission" date="2015-02" db="EMBL/GenBank/DDBJ databases">
        <title>Evolution of amylase-binding proteins of oral streptococcal species.</title>
        <authorList>
            <person name="Haase E.M."/>
        </authorList>
    </citation>
    <scope>NUCLEOTIDE SEQUENCE [LARGE SCALE GENOMIC DNA]</scope>
    <source>
        <strain evidence="1 2">UC6950A</strain>
    </source>
</reference>
<dbReference type="EMBL" id="JYOV01000002">
    <property type="protein sequence ID" value="KJU96073.1"/>
    <property type="molecule type" value="Genomic_DNA"/>
</dbReference>
<organism evidence="1 2">
    <name type="scientific">Streptococcus infantis</name>
    <dbReference type="NCBI Taxonomy" id="68892"/>
    <lineage>
        <taxon>Bacteria</taxon>
        <taxon>Bacillati</taxon>
        <taxon>Bacillota</taxon>
        <taxon>Bacilli</taxon>
        <taxon>Lactobacillales</taxon>
        <taxon>Streptococcaceae</taxon>
        <taxon>Streptococcus</taxon>
    </lineage>
</organism>
<gene>
    <name evidence="1" type="ORF">TZ96_00074</name>
</gene>
<dbReference type="RefSeq" id="WP_045762447.1">
    <property type="nucleotide sequence ID" value="NZ_JYOV01000002.1"/>
</dbReference>
<dbReference type="PATRIC" id="fig|28037.218.peg.71"/>
<dbReference type="Proteomes" id="UP000033405">
    <property type="component" value="Unassembled WGS sequence"/>
</dbReference>
<sequence length="141" mass="16927">MTNFIQTITVENRQVDKENYFTIGYSPEIEKSLLCVYISWIAGYERYYELDDGDLALFERKREEFLKKYEKEIKAYRTERLIGSGALRDYNFRSLPENILENLDSYPPFKGYVYQNGILCAKIKIEDKYFYLPPIYDEDCR</sequence>
<name>A0A0F3HSW4_9STRE</name>
<protein>
    <submittedName>
        <fullName evidence="1">Uncharacterized protein</fullName>
    </submittedName>
</protein>
<evidence type="ECO:0000313" key="2">
    <source>
        <dbReference type="Proteomes" id="UP000033405"/>
    </source>
</evidence>